<dbReference type="PaxDb" id="4113-PGSC0003DMT400095658"/>
<dbReference type="AlphaFoldDB" id="M1DWS9"/>
<dbReference type="Gramene" id="PGSC0003DMT400095658">
    <property type="protein sequence ID" value="PGSC0003DMT400095658"/>
    <property type="gene ID" value="PGSC0003DMG400045229"/>
</dbReference>
<protein>
    <submittedName>
        <fullName evidence="1">Uncharacterized protein</fullName>
    </submittedName>
</protein>
<evidence type="ECO:0000313" key="2">
    <source>
        <dbReference type="Proteomes" id="UP000011115"/>
    </source>
</evidence>
<organism evidence="1 2">
    <name type="scientific">Solanum tuberosum</name>
    <name type="common">Potato</name>
    <dbReference type="NCBI Taxonomy" id="4113"/>
    <lineage>
        <taxon>Eukaryota</taxon>
        <taxon>Viridiplantae</taxon>
        <taxon>Streptophyta</taxon>
        <taxon>Embryophyta</taxon>
        <taxon>Tracheophyta</taxon>
        <taxon>Spermatophyta</taxon>
        <taxon>Magnoliopsida</taxon>
        <taxon>eudicotyledons</taxon>
        <taxon>Gunneridae</taxon>
        <taxon>Pentapetalae</taxon>
        <taxon>asterids</taxon>
        <taxon>lamiids</taxon>
        <taxon>Solanales</taxon>
        <taxon>Solanaceae</taxon>
        <taxon>Solanoideae</taxon>
        <taxon>Solaneae</taxon>
        <taxon>Solanum</taxon>
    </lineage>
</organism>
<accession>M1DWS9</accession>
<dbReference type="InParanoid" id="M1DWS9"/>
<evidence type="ECO:0000313" key="1">
    <source>
        <dbReference type="EnsemblPlants" id="PGSC0003DMT400095658"/>
    </source>
</evidence>
<name>M1DWS9_SOLTU</name>
<dbReference type="Proteomes" id="UP000011115">
    <property type="component" value="Unassembled WGS sequence"/>
</dbReference>
<dbReference type="EnsemblPlants" id="PGSC0003DMT400095658">
    <property type="protein sequence ID" value="PGSC0003DMT400095658"/>
    <property type="gene ID" value="PGSC0003DMG400045229"/>
</dbReference>
<reference evidence="2" key="1">
    <citation type="journal article" date="2011" name="Nature">
        <title>Genome sequence and analysis of the tuber crop potato.</title>
        <authorList>
            <consortium name="The Potato Genome Sequencing Consortium"/>
        </authorList>
    </citation>
    <scope>NUCLEOTIDE SEQUENCE [LARGE SCALE GENOMIC DNA]</scope>
    <source>
        <strain evidence="2">cv. DM1-3 516 R44</strain>
    </source>
</reference>
<proteinExistence type="predicted"/>
<dbReference type="HOGENOM" id="CLU_1858805_0_0_1"/>
<sequence length="138" mass="14145">MAAFKAVSSSVDPWLCSHIAILAARTSMVVLRDVIASVKAIRIMPGIEASRLADRQSAERVSCPIRSRDAQVSGSWESAATVVGLGDHAVAEEPGESAVVTMAMDILEGPGVGVNSGASAGDDYAFTSSIDAAILISA</sequence>
<reference evidence="1" key="2">
    <citation type="submission" date="2015-06" db="UniProtKB">
        <authorList>
            <consortium name="EnsemblPlants"/>
        </authorList>
    </citation>
    <scope>IDENTIFICATION</scope>
    <source>
        <strain evidence="1">DM1-3 516 R44</strain>
    </source>
</reference>
<keyword evidence="2" id="KW-1185">Reference proteome</keyword>